<evidence type="ECO:0000313" key="6">
    <source>
        <dbReference type="Proteomes" id="UP000297975"/>
    </source>
</evidence>
<dbReference type="Pfam" id="PF05163">
    <property type="entry name" value="DinB"/>
    <property type="match status" value="1"/>
</dbReference>
<feature type="binding site" evidence="3">
    <location>
        <position position="47"/>
    </location>
    <ligand>
        <name>a divalent metal cation</name>
        <dbReference type="ChEBI" id="CHEBI:60240"/>
    </ligand>
</feature>
<reference evidence="5 6" key="1">
    <citation type="submission" date="2019-03" db="EMBL/GenBank/DDBJ databases">
        <authorList>
            <person name="He R.-H."/>
        </authorList>
    </citation>
    <scope>NUCLEOTIDE SEQUENCE [LARGE SCALE GENOMIC DNA]</scope>
    <source>
        <strain evidence="6">SH 714</strain>
    </source>
</reference>
<sequence>MPNVQKFLSDWLNHREKLEKLLELVDGEQIYYKPWDEAMPLGVMALHISTTGLMFAKMVKTETYEAPDMPEFETAKEVREKVKDLTEETKQVLEEISNEELEEQNQAELPNLQGTKFEYLQAMYEHEIHHKGQLFLYARMLGLQGIPYFK</sequence>
<name>A0A4Y8IRV9_9BACI</name>
<dbReference type="Gene3D" id="1.20.120.450">
    <property type="entry name" value="dinb family like domain"/>
    <property type="match status" value="1"/>
</dbReference>
<dbReference type="OrthoDB" id="119432at2"/>
<keyword evidence="4" id="KW-0175">Coiled coil</keyword>
<evidence type="ECO:0000256" key="3">
    <source>
        <dbReference type="PIRSR" id="PIRSR607837-1"/>
    </source>
</evidence>
<organism evidence="5 6">
    <name type="scientific">Filobacillus milosensis</name>
    <dbReference type="NCBI Taxonomy" id="94137"/>
    <lineage>
        <taxon>Bacteria</taxon>
        <taxon>Bacillati</taxon>
        <taxon>Bacillota</taxon>
        <taxon>Bacilli</taxon>
        <taxon>Bacillales</taxon>
        <taxon>Bacillaceae</taxon>
        <taxon>Filobacillus</taxon>
    </lineage>
</organism>
<keyword evidence="6" id="KW-1185">Reference proteome</keyword>
<feature type="coiled-coil region" evidence="4">
    <location>
        <begin position="75"/>
        <end position="102"/>
    </location>
</feature>
<dbReference type="RefSeq" id="WP_134340008.1">
    <property type="nucleotide sequence ID" value="NZ_SOPW01000008.1"/>
</dbReference>
<comment type="caution">
    <text evidence="5">The sequence shown here is derived from an EMBL/GenBank/DDBJ whole genome shotgun (WGS) entry which is preliminary data.</text>
</comment>
<accession>A0A4Y8IRV9</accession>
<evidence type="ECO:0000256" key="1">
    <source>
        <dbReference type="ARBA" id="ARBA00008635"/>
    </source>
</evidence>
<protein>
    <submittedName>
        <fullName evidence="5">DinB family protein</fullName>
    </submittedName>
</protein>
<evidence type="ECO:0000256" key="2">
    <source>
        <dbReference type="ARBA" id="ARBA00022723"/>
    </source>
</evidence>
<feature type="binding site" evidence="3">
    <location>
        <position position="126"/>
    </location>
    <ligand>
        <name>a divalent metal cation</name>
        <dbReference type="ChEBI" id="CHEBI:60240"/>
    </ligand>
</feature>
<comment type="similarity">
    <text evidence="1">Belongs to the DinB family.</text>
</comment>
<evidence type="ECO:0000313" key="5">
    <source>
        <dbReference type="EMBL" id="TFB21343.1"/>
    </source>
</evidence>
<proteinExistence type="inferred from homology"/>
<evidence type="ECO:0000256" key="4">
    <source>
        <dbReference type="SAM" id="Coils"/>
    </source>
</evidence>
<gene>
    <name evidence="5" type="ORF">E3U55_08485</name>
</gene>
<dbReference type="InterPro" id="IPR034660">
    <property type="entry name" value="DinB/YfiT-like"/>
</dbReference>
<keyword evidence="2 3" id="KW-0479">Metal-binding</keyword>
<dbReference type="EMBL" id="SOPW01000008">
    <property type="protein sequence ID" value="TFB21343.1"/>
    <property type="molecule type" value="Genomic_DNA"/>
</dbReference>
<feature type="binding site" evidence="3">
    <location>
        <position position="130"/>
    </location>
    <ligand>
        <name>a divalent metal cation</name>
        <dbReference type="ChEBI" id="CHEBI:60240"/>
    </ligand>
</feature>
<dbReference type="AlphaFoldDB" id="A0A4Y8IRV9"/>
<dbReference type="SUPFAM" id="SSF109854">
    <property type="entry name" value="DinB/YfiT-like putative metalloenzymes"/>
    <property type="match status" value="1"/>
</dbReference>
<dbReference type="InterPro" id="IPR007837">
    <property type="entry name" value="DinB"/>
</dbReference>
<dbReference type="GO" id="GO:0046872">
    <property type="term" value="F:metal ion binding"/>
    <property type="evidence" value="ECO:0007669"/>
    <property type="project" value="UniProtKB-KW"/>
</dbReference>
<dbReference type="Proteomes" id="UP000297975">
    <property type="component" value="Unassembled WGS sequence"/>
</dbReference>